<gene>
    <name evidence="2" type="ORF">DP116_03355</name>
</gene>
<accession>A0ABX1P2H8</accession>
<sequence>MNNQEQPVFFGKEQAAGYDQRWTKLAPIRDALHLLLRIRLSELPDDAQVLCVGVGTGAELLYLAQAFPQWSFTLVEPSKPMLDICRQRAEEDGITSRCTFHEGYLDSLPLSLPFNAATCLLVSQFIMQPEERCAFFGQISNQLRPGGYLVSADLASGTSASAYENLFEVWLQMQRFNGIPEEAIEKMRLVYGRNVAVSTPREIEELIASSGFDAPVLFFQAFLIHAWYARRTT</sequence>
<dbReference type="GO" id="GO:0008168">
    <property type="term" value="F:methyltransferase activity"/>
    <property type="evidence" value="ECO:0007669"/>
    <property type="project" value="UniProtKB-KW"/>
</dbReference>
<comment type="caution">
    <text evidence="2">The sequence shown here is derived from an EMBL/GenBank/DDBJ whole genome shotgun (WGS) entry which is preliminary data.</text>
</comment>
<proteinExistence type="predicted"/>
<dbReference type="InterPro" id="IPR029063">
    <property type="entry name" value="SAM-dependent_MTases_sf"/>
</dbReference>
<dbReference type="GO" id="GO:0032259">
    <property type="term" value="P:methylation"/>
    <property type="evidence" value="ECO:0007669"/>
    <property type="project" value="UniProtKB-KW"/>
</dbReference>
<evidence type="ECO:0000313" key="3">
    <source>
        <dbReference type="Proteomes" id="UP000718564"/>
    </source>
</evidence>
<keyword evidence="3" id="KW-1185">Reference proteome</keyword>
<evidence type="ECO:0000313" key="2">
    <source>
        <dbReference type="EMBL" id="NMG18535.1"/>
    </source>
</evidence>
<evidence type="ECO:0000259" key="1">
    <source>
        <dbReference type="Pfam" id="PF13649"/>
    </source>
</evidence>
<dbReference type="EMBL" id="QMEB01000014">
    <property type="protein sequence ID" value="NMG18535.1"/>
    <property type="molecule type" value="Genomic_DNA"/>
</dbReference>
<organism evidence="2 3">
    <name type="scientific">Brasilonema bromeliae SPC951</name>
    <dbReference type="NCBI Taxonomy" id="385972"/>
    <lineage>
        <taxon>Bacteria</taxon>
        <taxon>Bacillati</taxon>
        <taxon>Cyanobacteriota</taxon>
        <taxon>Cyanophyceae</taxon>
        <taxon>Nostocales</taxon>
        <taxon>Scytonemataceae</taxon>
        <taxon>Brasilonema</taxon>
        <taxon>Bromeliae group (in: Brasilonema)</taxon>
    </lineage>
</organism>
<name>A0ABX1P2H8_9CYAN</name>
<dbReference type="InterPro" id="IPR041698">
    <property type="entry name" value="Methyltransf_25"/>
</dbReference>
<reference evidence="2 3" key="1">
    <citation type="submission" date="2018-06" db="EMBL/GenBank/DDBJ databases">
        <title>Comparative genomics of Brasilonema spp. strains.</title>
        <authorList>
            <person name="Alvarenga D.O."/>
            <person name="Fiore M.F."/>
            <person name="Varani A.M."/>
        </authorList>
    </citation>
    <scope>NUCLEOTIDE SEQUENCE [LARGE SCALE GENOMIC DNA]</scope>
    <source>
        <strain evidence="2 3">SPC951</strain>
    </source>
</reference>
<protein>
    <submittedName>
        <fullName evidence="2">SAM-dependent methyltransferase</fullName>
    </submittedName>
</protein>
<dbReference type="Gene3D" id="3.40.50.150">
    <property type="entry name" value="Vaccinia Virus protein VP39"/>
    <property type="match status" value="1"/>
</dbReference>
<dbReference type="Proteomes" id="UP000718564">
    <property type="component" value="Unassembled WGS sequence"/>
</dbReference>
<feature type="domain" description="Methyltransferase" evidence="1">
    <location>
        <begin position="49"/>
        <end position="147"/>
    </location>
</feature>
<keyword evidence="2" id="KW-0489">Methyltransferase</keyword>
<dbReference type="SUPFAM" id="SSF53335">
    <property type="entry name" value="S-adenosyl-L-methionine-dependent methyltransferases"/>
    <property type="match status" value="1"/>
</dbReference>
<dbReference type="CDD" id="cd02440">
    <property type="entry name" value="AdoMet_MTases"/>
    <property type="match status" value="1"/>
</dbReference>
<keyword evidence="2" id="KW-0808">Transferase</keyword>
<dbReference type="Pfam" id="PF13649">
    <property type="entry name" value="Methyltransf_25"/>
    <property type="match status" value="1"/>
</dbReference>